<accession>A0A2T8KIA6</accession>
<dbReference type="AlphaFoldDB" id="A0A2T8KIA6"/>
<protein>
    <submittedName>
        <fullName evidence="1">Uncharacterized protein</fullName>
    </submittedName>
</protein>
<sequence length="100" mass="11101">MHVRECRLQAGAPVGSWAEACGLQSGTMKSGWASFFFPSLKPTLIFHHLLPPGRKNRRAPAPSHGRLTVLQLEPRLPAARFISLDTLYSLSFSQPRFGRS</sequence>
<proteinExistence type="predicted"/>
<organism evidence="1">
    <name type="scientific">Panicum hallii</name>
    <dbReference type="NCBI Taxonomy" id="206008"/>
    <lineage>
        <taxon>Eukaryota</taxon>
        <taxon>Viridiplantae</taxon>
        <taxon>Streptophyta</taxon>
        <taxon>Embryophyta</taxon>
        <taxon>Tracheophyta</taxon>
        <taxon>Spermatophyta</taxon>
        <taxon>Magnoliopsida</taxon>
        <taxon>Liliopsida</taxon>
        <taxon>Poales</taxon>
        <taxon>Poaceae</taxon>
        <taxon>PACMAD clade</taxon>
        <taxon>Panicoideae</taxon>
        <taxon>Panicodae</taxon>
        <taxon>Paniceae</taxon>
        <taxon>Panicinae</taxon>
        <taxon>Panicum</taxon>
        <taxon>Panicum sect. Panicum</taxon>
    </lineage>
</organism>
<gene>
    <name evidence="1" type="ORF">PAHAL_3G143900</name>
</gene>
<dbReference type="EMBL" id="CM008048">
    <property type="protein sequence ID" value="PVH61862.1"/>
    <property type="molecule type" value="Genomic_DNA"/>
</dbReference>
<evidence type="ECO:0000313" key="1">
    <source>
        <dbReference type="EMBL" id="PVH61862.1"/>
    </source>
</evidence>
<name>A0A2T8KIA6_9POAL</name>
<dbReference type="Proteomes" id="UP000243499">
    <property type="component" value="Chromosome 3"/>
</dbReference>
<reference evidence="1" key="1">
    <citation type="submission" date="2018-04" db="EMBL/GenBank/DDBJ databases">
        <title>WGS assembly of Panicum hallii.</title>
        <authorList>
            <person name="Lovell J."/>
            <person name="Jenkins J."/>
            <person name="Lowry D."/>
            <person name="Mamidi S."/>
            <person name="Sreedasyam A."/>
            <person name="Weng X."/>
            <person name="Barry K."/>
            <person name="Bonette J."/>
            <person name="Campitelli B."/>
            <person name="Daum C."/>
            <person name="Gordon S."/>
            <person name="Gould B."/>
            <person name="Lipzen A."/>
            <person name="Macqueen A."/>
            <person name="Palacio-Mejia J."/>
            <person name="Plott C."/>
            <person name="Shakirov E."/>
            <person name="Shu S."/>
            <person name="Yoshinaga Y."/>
            <person name="Zane M."/>
            <person name="Rokhsar D."/>
            <person name="Grimwood J."/>
            <person name="Schmutz J."/>
            <person name="Juenger T."/>
        </authorList>
    </citation>
    <scope>NUCLEOTIDE SEQUENCE [LARGE SCALE GENOMIC DNA]</scope>
    <source>
        <strain evidence="1">FIL2</strain>
    </source>
</reference>
<dbReference type="Gramene" id="PVH61862">
    <property type="protein sequence ID" value="PVH61862"/>
    <property type="gene ID" value="PAHAL_3G143900"/>
</dbReference>